<gene>
    <name evidence="2" type="ORF">LCGC14_1983250</name>
</gene>
<accession>A0A0F9HLH4</accession>
<proteinExistence type="predicted"/>
<dbReference type="GO" id="GO:0003678">
    <property type="term" value="F:DNA helicase activity"/>
    <property type="evidence" value="ECO:0007669"/>
    <property type="project" value="InterPro"/>
</dbReference>
<dbReference type="SUPFAM" id="SSF50998">
    <property type="entry name" value="Quinoprotein alcohol dehydrogenase-like"/>
    <property type="match status" value="1"/>
</dbReference>
<organism evidence="2">
    <name type="scientific">marine sediment metagenome</name>
    <dbReference type="NCBI Taxonomy" id="412755"/>
    <lineage>
        <taxon>unclassified sequences</taxon>
        <taxon>metagenomes</taxon>
        <taxon>ecological metagenomes</taxon>
    </lineage>
</organism>
<dbReference type="Gene3D" id="3.40.50.300">
    <property type="entry name" value="P-loop containing nucleotide triphosphate hydrolases"/>
    <property type="match status" value="1"/>
</dbReference>
<dbReference type="InterPro" id="IPR007694">
    <property type="entry name" value="DNA_helicase_DnaB-like_C"/>
</dbReference>
<comment type="caution">
    <text evidence="2">The sequence shown here is derived from an EMBL/GenBank/DDBJ whole genome shotgun (WGS) entry which is preliminary data.</text>
</comment>
<reference evidence="2" key="1">
    <citation type="journal article" date="2015" name="Nature">
        <title>Complex archaea that bridge the gap between prokaryotes and eukaryotes.</title>
        <authorList>
            <person name="Spang A."/>
            <person name="Saw J.H."/>
            <person name="Jorgensen S.L."/>
            <person name="Zaremba-Niedzwiedzka K."/>
            <person name="Martijn J."/>
            <person name="Lind A.E."/>
            <person name="van Eijk R."/>
            <person name="Schleper C."/>
            <person name="Guy L."/>
            <person name="Ettema T.J."/>
        </authorList>
    </citation>
    <scope>NUCLEOTIDE SEQUENCE</scope>
</reference>
<dbReference type="InterPro" id="IPR011047">
    <property type="entry name" value="Quinoprotein_ADH-like_sf"/>
</dbReference>
<dbReference type="Gene3D" id="2.40.10.480">
    <property type="match status" value="1"/>
</dbReference>
<dbReference type="EMBL" id="LAZR01022234">
    <property type="protein sequence ID" value="KKL82590.1"/>
    <property type="molecule type" value="Genomic_DNA"/>
</dbReference>
<dbReference type="PROSITE" id="PS51199">
    <property type="entry name" value="SF4_HELICASE"/>
    <property type="match status" value="1"/>
</dbReference>
<evidence type="ECO:0000259" key="1">
    <source>
        <dbReference type="PROSITE" id="PS51199"/>
    </source>
</evidence>
<dbReference type="GO" id="GO:0006260">
    <property type="term" value="P:DNA replication"/>
    <property type="evidence" value="ECO:0007669"/>
    <property type="project" value="InterPro"/>
</dbReference>
<dbReference type="PANTHER" id="PTHR30153">
    <property type="entry name" value="REPLICATIVE DNA HELICASE DNAB"/>
    <property type="match status" value="1"/>
</dbReference>
<feature type="non-terminal residue" evidence="2">
    <location>
        <position position="1"/>
    </location>
</feature>
<name>A0A0F9HLH4_9ZZZZ</name>
<feature type="domain" description="SF4 helicase" evidence="1">
    <location>
        <begin position="4"/>
        <end position="181"/>
    </location>
</feature>
<dbReference type="InterPro" id="IPR027417">
    <property type="entry name" value="P-loop_NTPase"/>
</dbReference>
<dbReference type="GO" id="GO:0005829">
    <property type="term" value="C:cytosol"/>
    <property type="evidence" value="ECO:0007669"/>
    <property type="project" value="TreeGrafter"/>
</dbReference>
<dbReference type="GO" id="GO:0005524">
    <property type="term" value="F:ATP binding"/>
    <property type="evidence" value="ECO:0007669"/>
    <property type="project" value="InterPro"/>
</dbReference>
<evidence type="ECO:0000313" key="2">
    <source>
        <dbReference type="EMBL" id="KKL82590.1"/>
    </source>
</evidence>
<dbReference type="Pfam" id="PF03796">
    <property type="entry name" value="DnaB_C"/>
    <property type="match status" value="1"/>
</dbReference>
<dbReference type="SUPFAM" id="SSF52540">
    <property type="entry name" value="P-loop containing nucleoside triphosphate hydrolases"/>
    <property type="match status" value="1"/>
</dbReference>
<dbReference type="PANTHER" id="PTHR30153:SF2">
    <property type="entry name" value="REPLICATIVE DNA HELICASE"/>
    <property type="match status" value="1"/>
</dbReference>
<sequence>YGGDALDYCLSRADPVKRLQPGNRIPHGRGNPVGIASLEMGRMELVYRLLASEAEVDSMRLRLNLITEREQSRIVNAVGDLSEVPMYIDDTAGLPISEIRGRARRLQIERGLDLLIVDYIQLVHGSRRYDNRVMEMSEISGTLKELSQELNIPVLAISQLSRAVEQRPTHRPQLADLRDSGTMTCLEPVTGKVLWQERIIGPSFSSPVCVDGRIYCVSRKGEVVVVKAAEKFELLARNKLPEGSHATPAVADGRMYLRTYHRLICIGAAK</sequence>
<protein>
    <recommendedName>
        <fullName evidence="1">SF4 helicase domain-containing protein</fullName>
    </recommendedName>
</protein>
<dbReference type="AlphaFoldDB" id="A0A0F9HLH4"/>